<dbReference type="EMBL" id="JACHZG010000001">
    <property type="protein sequence ID" value="MBB3328362.1"/>
    <property type="molecule type" value="Genomic_DNA"/>
</dbReference>
<evidence type="ECO:0000256" key="2">
    <source>
        <dbReference type="ARBA" id="ARBA00022801"/>
    </source>
</evidence>
<name>A0A7W5JXW4_9ACTN</name>
<keyword evidence="5" id="KW-1185">Reference proteome</keyword>
<evidence type="ECO:0000256" key="3">
    <source>
        <dbReference type="ARBA" id="ARBA00022842"/>
    </source>
</evidence>
<dbReference type="SFLD" id="SFLDG01129">
    <property type="entry name" value="C1.5:_HAD__Beta-PGM__Phosphata"/>
    <property type="match status" value="1"/>
</dbReference>
<dbReference type="Gene3D" id="3.40.50.1000">
    <property type="entry name" value="HAD superfamily/HAD-like"/>
    <property type="match status" value="1"/>
</dbReference>
<dbReference type="PANTHER" id="PTHR46470">
    <property type="entry name" value="N-ACYLNEURAMINATE-9-PHOSPHATASE"/>
    <property type="match status" value="1"/>
</dbReference>
<dbReference type="AlphaFoldDB" id="A0A7W5JXW4"/>
<accession>A0A7W5JXW4</accession>
<dbReference type="PRINTS" id="PR00413">
    <property type="entry name" value="HADHALOGNASE"/>
</dbReference>
<dbReference type="InterPro" id="IPR006439">
    <property type="entry name" value="HAD-SF_hydro_IA"/>
</dbReference>
<organism evidence="4 5">
    <name type="scientific">Microlunatus antarcticus</name>
    <dbReference type="NCBI Taxonomy" id="53388"/>
    <lineage>
        <taxon>Bacteria</taxon>
        <taxon>Bacillati</taxon>
        <taxon>Actinomycetota</taxon>
        <taxon>Actinomycetes</taxon>
        <taxon>Propionibacteriales</taxon>
        <taxon>Propionibacteriaceae</taxon>
        <taxon>Microlunatus</taxon>
    </lineage>
</organism>
<dbReference type="PANTHER" id="PTHR46470:SF4">
    <property type="entry name" value="5-AMINO-6-(5-PHOSPHO-D-RIBITYLAMINO)URACIL PHOSPHATASE YIGB"/>
    <property type="match status" value="1"/>
</dbReference>
<dbReference type="RefSeq" id="WP_332836880.1">
    <property type="nucleotide sequence ID" value="NZ_JACHZG010000001.1"/>
</dbReference>
<comment type="caution">
    <text evidence="4">The sequence shown here is derived from an EMBL/GenBank/DDBJ whole genome shotgun (WGS) entry which is preliminary data.</text>
</comment>
<dbReference type="Proteomes" id="UP000565572">
    <property type="component" value="Unassembled WGS sequence"/>
</dbReference>
<sequence length="236" mass="25675">MASRDVLAPVRAVVFDLDDTLLDHRGSTTAALAAWLPGLGVEPAPGLEQAWFDLEDEHFESWRSGLISFDEQRRRRLRDFLPLVGQAVGPDAELDLVFVGYLEQYERAWRPFDDVRPAVDDLVDRGIALAVLTNGSTAQQTAKVAAIGLSDCVAGVVTAEQLGVAKPAPQTYRAACRLLSVAPAETVHVGDRHDLDVVAARAAGLRALHLDRHRREEEAPAGRITTLAELSARLET</sequence>
<evidence type="ECO:0000256" key="1">
    <source>
        <dbReference type="ARBA" id="ARBA00001946"/>
    </source>
</evidence>
<dbReference type="GO" id="GO:0016787">
    <property type="term" value="F:hydrolase activity"/>
    <property type="evidence" value="ECO:0007669"/>
    <property type="project" value="UniProtKB-KW"/>
</dbReference>
<protein>
    <submittedName>
        <fullName evidence="4">Putative hydrolase of the HAD superfamily</fullName>
    </submittedName>
</protein>
<evidence type="ECO:0000313" key="4">
    <source>
        <dbReference type="EMBL" id="MBB3328362.1"/>
    </source>
</evidence>
<evidence type="ECO:0000313" key="5">
    <source>
        <dbReference type="Proteomes" id="UP000565572"/>
    </source>
</evidence>
<proteinExistence type="predicted"/>
<dbReference type="Pfam" id="PF00702">
    <property type="entry name" value="Hydrolase"/>
    <property type="match status" value="1"/>
</dbReference>
<dbReference type="GO" id="GO:0044281">
    <property type="term" value="P:small molecule metabolic process"/>
    <property type="evidence" value="ECO:0007669"/>
    <property type="project" value="UniProtKB-ARBA"/>
</dbReference>
<dbReference type="InterPro" id="IPR023214">
    <property type="entry name" value="HAD_sf"/>
</dbReference>
<dbReference type="Gene3D" id="1.20.120.1600">
    <property type="match status" value="1"/>
</dbReference>
<dbReference type="NCBIfam" id="TIGR01509">
    <property type="entry name" value="HAD-SF-IA-v3"/>
    <property type="match status" value="1"/>
</dbReference>
<comment type="cofactor">
    <cofactor evidence="1">
        <name>Mg(2+)</name>
        <dbReference type="ChEBI" id="CHEBI:18420"/>
    </cofactor>
</comment>
<dbReference type="SUPFAM" id="SSF56784">
    <property type="entry name" value="HAD-like"/>
    <property type="match status" value="1"/>
</dbReference>
<dbReference type="SFLD" id="SFLDS00003">
    <property type="entry name" value="Haloacid_Dehalogenase"/>
    <property type="match status" value="1"/>
</dbReference>
<dbReference type="NCBIfam" id="TIGR01549">
    <property type="entry name" value="HAD-SF-IA-v1"/>
    <property type="match status" value="1"/>
</dbReference>
<keyword evidence="2 4" id="KW-0378">Hydrolase</keyword>
<keyword evidence="3" id="KW-0460">Magnesium</keyword>
<reference evidence="4 5" key="1">
    <citation type="submission" date="2020-08" db="EMBL/GenBank/DDBJ databases">
        <title>Sequencing the genomes of 1000 actinobacteria strains.</title>
        <authorList>
            <person name="Klenk H.-P."/>
        </authorList>
    </citation>
    <scope>NUCLEOTIDE SEQUENCE [LARGE SCALE GENOMIC DNA]</scope>
    <source>
        <strain evidence="4 5">DSM 11053</strain>
    </source>
</reference>
<gene>
    <name evidence="4" type="ORF">FHX39_003306</name>
</gene>
<dbReference type="InterPro" id="IPR051400">
    <property type="entry name" value="HAD-like_hydrolase"/>
</dbReference>
<dbReference type="InterPro" id="IPR036412">
    <property type="entry name" value="HAD-like_sf"/>
</dbReference>